<evidence type="ECO:0000313" key="3">
    <source>
        <dbReference type="Proteomes" id="UP001152888"/>
    </source>
</evidence>
<reference evidence="2" key="1">
    <citation type="submission" date="2022-03" db="EMBL/GenBank/DDBJ databases">
        <authorList>
            <person name="Sayadi A."/>
        </authorList>
    </citation>
    <scope>NUCLEOTIDE SEQUENCE</scope>
</reference>
<keyword evidence="3" id="KW-1185">Reference proteome</keyword>
<name>A0A9P0M6B8_ACAOB</name>
<comment type="caution">
    <text evidence="2">The sequence shown here is derived from an EMBL/GenBank/DDBJ whole genome shotgun (WGS) entry which is preliminary data.</text>
</comment>
<dbReference type="Proteomes" id="UP001152888">
    <property type="component" value="Unassembled WGS sequence"/>
</dbReference>
<gene>
    <name evidence="2" type="ORF">ACAOBT_LOCUS29998</name>
</gene>
<evidence type="ECO:0000256" key="1">
    <source>
        <dbReference type="SAM" id="MobiDB-lite"/>
    </source>
</evidence>
<dbReference type="AlphaFoldDB" id="A0A9P0M6B8"/>
<sequence length="77" mass="8417">MQDPELHHKAHSTEEAQGLSLEELPRRCPSFLSSLGAAFCPGSSSPPSLSGHTYTLTRWCHLAGAYPLMYLQLACMV</sequence>
<dbReference type="EMBL" id="CAKOFQ010007782">
    <property type="protein sequence ID" value="CAH2008069.1"/>
    <property type="molecule type" value="Genomic_DNA"/>
</dbReference>
<evidence type="ECO:0000313" key="2">
    <source>
        <dbReference type="EMBL" id="CAH2008069.1"/>
    </source>
</evidence>
<feature type="region of interest" description="Disordered" evidence="1">
    <location>
        <begin position="1"/>
        <end position="20"/>
    </location>
</feature>
<organism evidence="2 3">
    <name type="scientific">Acanthoscelides obtectus</name>
    <name type="common">Bean weevil</name>
    <name type="synonym">Bruchus obtectus</name>
    <dbReference type="NCBI Taxonomy" id="200917"/>
    <lineage>
        <taxon>Eukaryota</taxon>
        <taxon>Metazoa</taxon>
        <taxon>Ecdysozoa</taxon>
        <taxon>Arthropoda</taxon>
        <taxon>Hexapoda</taxon>
        <taxon>Insecta</taxon>
        <taxon>Pterygota</taxon>
        <taxon>Neoptera</taxon>
        <taxon>Endopterygota</taxon>
        <taxon>Coleoptera</taxon>
        <taxon>Polyphaga</taxon>
        <taxon>Cucujiformia</taxon>
        <taxon>Chrysomeloidea</taxon>
        <taxon>Chrysomelidae</taxon>
        <taxon>Bruchinae</taxon>
        <taxon>Bruchini</taxon>
        <taxon>Acanthoscelides</taxon>
    </lineage>
</organism>
<feature type="compositionally biased region" description="Basic and acidic residues" evidence="1">
    <location>
        <begin position="1"/>
        <end position="14"/>
    </location>
</feature>
<proteinExistence type="predicted"/>
<accession>A0A9P0M6B8</accession>
<protein>
    <submittedName>
        <fullName evidence="2">Uncharacterized protein</fullName>
    </submittedName>
</protein>